<evidence type="ECO:0000313" key="2">
    <source>
        <dbReference type="Proteomes" id="UP000827092"/>
    </source>
</evidence>
<accession>A0AAV6UKX7</accession>
<name>A0AAV6UKX7_9ARAC</name>
<evidence type="ECO:0000313" key="1">
    <source>
        <dbReference type="EMBL" id="KAG8185145.1"/>
    </source>
</evidence>
<gene>
    <name evidence="1" type="ORF">JTE90_005124</name>
</gene>
<dbReference type="Proteomes" id="UP000827092">
    <property type="component" value="Unassembled WGS sequence"/>
</dbReference>
<keyword evidence="2" id="KW-1185">Reference proteome</keyword>
<sequence length="120" mass="13665">MSRFDVVTGKVSLYKALSSLSGGTAACTCCHYPACSGYSRHRMTILRFMLLIDHLQTTSSHQLQDSLLVDSSFRIALIHYMQFSSSSSYRFTMSRLLLQNCFDSPHAVQFFFIFSIHHPQ</sequence>
<reference evidence="1 2" key="1">
    <citation type="journal article" date="2022" name="Nat. Ecol. Evol.">
        <title>A masculinizing supergene underlies an exaggerated male reproductive morph in a spider.</title>
        <authorList>
            <person name="Hendrickx F."/>
            <person name="De Corte Z."/>
            <person name="Sonet G."/>
            <person name="Van Belleghem S.M."/>
            <person name="Kostlbacher S."/>
            <person name="Vangestel C."/>
        </authorList>
    </citation>
    <scope>NUCLEOTIDE SEQUENCE [LARGE SCALE GENOMIC DNA]</scope>
    <source>
        <strain evidence="1">W744_W776</strain>
    </source>
</reference>
<dbReference type="EMBL" id="JAFNEN010000344">
    <property type="protein sequence ID" value="KAG8185145.1"/>
    <property type="molecule type" value="Genomic_DNA"/>
</dbReference>
<protein>
    <submittedName>
        <fullName evidence="1">Uncharacterized protein</fullName>
    </submittedName>
</protein>
<dbReference type="AlphaFoldDB" id="A0AAV6UKX7"/>
<comment type="caution">
    <text evidence="1">The sequence shown here is derived from an EMBL/GenBank/DDBJ whole genome shotgun (WGS) entry which is preliminary data.</text>
</comment>
<dbReference type="PROSITE" id="PS51257">
    <property type="entry name" value="PROKAR_LIPOPROTEIN"/>
    <property type="match status" value="1"/>
</dbReference>
<proteinExistence type="predicted"/>
<organism evidence="1 2">
    <name type="scientific">Oedothorax gibbosus</name>
    <dbReference type="NCBI Taxonomy" id="931172"/>
    <lineage>
        <taxon>Eukaryota</taxon>
        <taxon>Metazoa</taxon>
        <taxon>Ecdysozoa</taxon>
        <taxon>Arthropoda</taxon>
        <taxon>Chelicerata</taxon>
        <taxon>Arachnida</taxon>
        <taxon>Araneae</taxon>
        <taxon>Araneomorphae</taxon>
        <taxon>Entelegynae</taxon>
        <taxon>Araneoidea</taxon>
        <taxon>Linyphiidae</taxon>
        <taxon>Erigoninae</taxon>
        <taxon>Oedothorax</taxon>
    </lineage>
</organism>